<evidence type="ECO:0000256" key="6">
    <source>
        <dbReference type="ARBA" id="ARBA00022960"/>
    </source>
</evidence>
<dbReference type="NCBIfam" id="TIGR00445">
    <property type="entry name" value="mraY"/>
    <property type="match status" value="1"/>
</dbReference>
<dbReference type="InterPro" id="IPR000715">
    <property type="entry name" value="Glycosyl_transferase_4"/>
</dbReference>
<keyword evidence="7 12" id="KW-0573">Peptidoglycan synthesis</keyword>
<dbReference type="GO" id="GO:0008963">
    <property type="term" value="F:phospho-N-acetylmuramoyl-pentapeptide-transferase activity"/>
    <property type="evidence" value="ECO:0007669"/>
    <property type="project" value="UniProtKB-UniRule"/>
</dbReference>
<keyword evidence="11 12" id="KW-0961">Cell wall biogenesis/degradation</keyword>
<evidence type="ECO:0000256" key="1">
    <source>
        <dbReference type="ARBA" id="ARBA00004141"/>
    </source>
</evidence>
<proteinExistence type="inferred from homology"/>
<keyword evidence="12 14" id="KW-0460">Magnesium</keyword>
<comment type="catalytic activity">
    <reaction evidence="12">
        <text>UDP-N-acetyl-alpha-D-muramoyl-L-alanyl-gamma-D-glutamyl-meso-2,6-diaminopimeloyl-D-alanyl-D-alanine + di-trans,octa-cis-undecaprenyl phosphate = di-trans,octa-cis-undecaprenyl diphospho-N-acetyl-alpha-D-muramoyl-L-alanyl-D-glutamyl-meso-2,6-diaminopimeloyl-D-alanyl-D-alanine + UMP</text>
        <dbReference type="Rhea" id="RHEA:28386"/>
        <dbReference type="ChEBI" id="CHEBI:57865"/>
        <dbReference type="ChEBI" id="CHEBI:60392"/>
        <dbReference type="ChEBI" id="CHEBI:61386"/>
        <dbReference type="ChEBI" id="CHEBI:61387"/>
        <dbReference type="EC" id="2.7.8.13"/>
    </reaction>
</comment>
<dbReference type="PROSITE" id="PS01347">
    <property type="entry name" value="MRAY_1"/>
    <property type="match status" value="1"/>
</dbReference>
<keyword evidence="5 12" id="KW-0812">Transmembrane</keyword>
<dbReference type="CDD" id="cd06852">
    <property type="entry name" value="GT_MraY"/>
    <property type="match status" value="1"/>
</dbReference>
<dbReference type="GO" id="GO:0008360">
    <property type="term" value="P:regulation of cell shape"/>
    <property type="evidence" value="ECO:0007669"/>
    <property type="project" value="UniProtKB-KW"/>
</dbReference>
<feature type="transmembrane region" description="Helical" evidence="12">
    <location>
        <begin position="96"/>
        <end position="114"/>
    </location>
</feature>
<feature type="transmembrane region" description="Helical" evidence="12">
    <location>
        <begin position="134"/>
        <end position="150"/>
    </location>
</feature>
<dbReference type="EC" id="2.7.8.13" evidence="12 13"/>
<keyword evidence="8 12" id="KW-1133">Transmembrane helix</keyword>
<name>A0A7C0Y3S5_DESA2</name>
<dbReference type="HAMAP" id="MF_00038">
    <property type="entry name" value="MraY"/>
    <property type="match status" value="1"/>
</dbReference>
<evidence type="ECO:0000256" key="4">
    <source>
        <dbReference type="ARBA" id="ARBA00022679"/>
    </source>
</evidence>
<feature type="binding site" evidence="14">
    <location>
        <position position="188"/>
    </location>
    <ligand>
        <name>Mg(2+)</name>
        <dbReference type="ChEBI" id="CHEBI:18420"/>
    </ligand>
</feature>
<accession>A0A7C0Y3S5</accession>
<sequence length="357" mass="39933">MIYLLLYPLAQYWIGFNVFRYITFRTAYAILTALLLSLYFIPHFIRFCQKNNWLKTPKAYEPQTHNQKVGTPTMGGIPVLISIFITIFLWGNLLNGFIWTLLFTCFLFGLLGFIDDYKKVKQGKGISAKEKLGWQIVFSLLISVILFKLLNLSTKLYVPFFKQFTPDLNYFYYIFLTLVVVGTSNAVNLTDGLDGLAAGSLSIAFGTYVLLSYLAGHIKLATYLQIAYVPGVGEVAVFCGALLGACLGFLWYNAYPGEIFMGDVGSLSLGAALGTIAVMAKQECLLVLVGGLFVLEAISVILQVAYFKLTGGKRIFRMSPLHHHFELKGWAEPKIIIRFWIISIILALTAVSTLKLR</sequence>
<feature type="transmembrane region" description="Helical" evidence="12">
    <location>
        <begin position="27"/>
        <end position="48"/>
    </location>
</feature>
<comment type="cofactor">
    <cofactor evidence="12 14">
        <name>Mg(2+)</name>
        <dbReference type="ChEBI" id="CHEBI:18420"/>
    </cofactor>
</comment>
<comment type="subcellular location">
    <subcellularLocation>
        <location evidence="12">Cell membrane</location>
        <topology evidence="12">Multi-pass membrane protein</topology>
    </subcellularLocation>
    <subcellularLocation>
        <location evidence="1">Membrane</location>
        <topology evidence="1">Multi-pass membrane protein</topology>
    </subcellularLocation>
</comment>
<evidence type="ECO:0000313" key="15">
    <source>
        <dbReference type="EMBL" id="HDD43757.1"/>
    </source>
</evidence>
<dbReference type="InterPro" id="IPR003524">
    <property type="entry name" value="PNAcMuramoyl-5peptid_Trfase"/>
</dbReference>
<comment type="similarity">
    <text evidence="2 12">Belongs to the glycosyltransferase 4 family. MraY subfamily.</text>
</comment>
<evidence type="ECO:0000256" key="3">
    <source>
        <dbReference type="ARBA" id="ARBA00022618"/>
    </source>
</evidence>
<dbReference type="Pfam" id="PF00953">
    <property type="entry name" value="Glycos_transf_4"/>
    <property type="match status" value="1"/>
</dbReference>
<comment type="caution">
    <text evidence="15">The sequence shown here is derived from an EMBL/GenBank/DDBJ whole genome shotgun (WGS) entry which is preliminary data.</text>
</comment>
<evidence type="ECO:0000256" key="12">
    <source>
        <dbReference type="HAMAP-Rule" id="MF_00038"/>
    </source>
</evidence>
<dbReference type="PANTHER" id="PTHR22926">
    <property type="entry name" value="PHOSPHO-N-ACETYLMURAMOYL-PENTAPEPTIDE-TRANSFERASE"/>
    <property type="match status" value="1"/>
</dbReference>
<keyword evidence="12 14" id="KW-0479">Metal-binding</keyword>
<keyword evidence="4 12" id="KW-0808">Transferase</keyword>
<dbReference type="GO" id="GO:0051301">
    <property type="term" value="P:cell division"/>
    <property type="evidence" value="ECO:0007669"/>
    <property type="project" value="UniProtKB-KW"/>
</dbReference>
<dbReference type="GO" id="GO:0046872">
    <property type="term" value="F:metal ion binding"/>
    <property type="evidence" value="ECO:0007669"/>
    <property type="project" value="UniProtKB-KW"/>
</dbReference>
<keyword evidence="9 12" id="KW-0472">Membrane</keyword>
<evidence type="ECO:0000256" key="7">
    <source>
        <dbReference type="ARBA" id="ARBA00022984"/>
    </source>
</evidence>
<evidence type="ECO:0000256" key="9">
    <source>
        <dbReference type="ARBA" id="ARBA00023136"/>
    </source>
</evidence>
<evidence type="ECO:0000256" key="14">
    <source>
        <dbReference type="PIRSR" id="PIRSR600715-1"/>
    </source>
</evidence>
<feature type="transmembrane region" description="Helical" evidence="12">
    <location>
        <begin position="69"/>
        <end position="90"/>
    </location>
</feature>
<keyword evidence="10 12" id="KW-0131">Cell cycle</keyword>
<feature type="binding site" evidence="14">
    <location>
        <position position="263"/>
    </location>
    <ligand>
        <name>Mg(2+)</name>
        <dbReference type="ChEBI" id="CHEBI:18420"/>
    </ligand>
</feature>
<feature type="transmembrane region" description="Helical" evidence="12">
    <location>
        <begin position="285"/>
        <end position="307"/>
    </location>
</feature>
<comment type="pathway">
    <text evidence="12">Cell wall biogenesis; peptidoglycan biosynthesis.</text>
</comment>
<feature type="transmembrane region" description="Helical" evidence="12">
    <location>
        <begin position="335"/>
        <end position="354"/>
    </location>
</feature>
<dbReference type="AlphaFoldDB" id="A0A7C0Y3S5"/>
<dbReference type="PROSITE" id="PS01348">
    <property type="entry name" value="MRAY_2"/>
    <property type="match status" value="1"/>
</dbReference>
<dbReference type="UniPathway" id="UPA00219"/>
<dbReference type="GO" id="GO:0009252">
    <property type="term" value="P:peptidoglycan biosynthetic process"/>
    <property type="evidence" value="ECO:0007669"/>
    <property type="project" value="UniProtKB-UniRule"/>
</dbReference>
<reference evidence="15" key="1">
    <citation type="journal article" date="2020" name="mSystems">
        <title>Genome- and Community-Level Interaction Insights into Carbon Utilization and Element Cycling Functions of Hydrothermarchaeota in Hydrothermal Sediment.</title>
        <authorList>
            <person name="Zhou Z."/>
            <person name="Liu Y."/>
            <person name="Xu W."/>
            <person name="Pan J."/>
            <person name="Luo Z.H."/>
            <person name="Li M."/>
        </authorList>
    </citation>
    <scope>NUCLEOTIDE SEQUENCE [LARGE SCALE GENOMIC DNA]</scope>
    <source>
        <strain evidence="15">HyVt-233</strain>
    </source>
</reference>
<organism evidence="15">
    <name type="scientific">Desulfofervidus auxilii</name>
    <dbReference type="NCBI Taxonomy" id="1621989"/>
    <lineage>
        <taxon>Bacteria</taxon>
        <taxon>Pseudomonadati</taxon>
        <taxon>Thermodesulfobacteriota</taxon>
        <taxon>Candidatus Desulfofervidia</taxon>
        <taxon>Candidatus Desulfofervidales</taxon>
        <taxon>Candidatus Desulfofervidaceae</taxon>
        <taxon>Candidatus Desulfofervidus</taxon>
    </lineage>
</organism>
<comment type="function">
    <text evidence="12">Catalyzes the initial step of the lipid cycle reactions in the biosynthesis of the cell wall peptidoglycan: transfers peptidoglycan precursor phospho-MurNAc-pentapeptide from UDP-MurNAc-pentapeptide onto the lipid carrier undecaprenyl phosphate, yielding undecaprenyl-pyrophosphoryl-MurNAc-pentapeptide, known as lipid I.</text>
</comment>
<feature type="transmembrane region" description="Helical" evidence="12">
    <location>
        <begin position="196"/>
        <end position="215"/>
    </location>
</feature>
<dbReference type="EMBL" id="DRBS01000105">
    <property type="protein sequence ID" value="HDD43757.1"/>
    <property type="molecule type" value="Genomic_DNA"/>
</dbReference>
<evidence type="ECO:0000256" key="5">
    <source>
        <dbReference type="ARBA" id="ARBA00022692"/>
    </source>
</evidence>
<evidence type="ECO:0000256" key="10">
    <source>
        <dbReference type="ARBA" id="ARBA00023306"/>
    </source>
</evidence>
<gene>
    <name evidence="12" type="primary">mraY</name>
    <name evidence="15" type="ORF">ENG63_02710</name>
</gene>
<evidence type="ECO:0000256" key="11">
    <source>
        <dbReference type="ARBA" id="ARBA00023316"/>
    </source>
</evidence>
<keyword evidence="12" id="KW-1003">Cell membrane</keyword>
<dbReference type="PANTHER" id="PTHR22926:SF5">
    <property type="entry name" value="PHOSPHO-N-ACETYLMURAMOYL-PENTAPEPTIDE-TRANSFERASE HOMOLOG"/>
    <property type="match status" value="1"/>
</dbReference>
<dbReference type="GO" id="GO:0005886">
    <property type="term" value="C:plasma membrane"/>
    <property type="evidence" value="ECO:0007669"/>
    <property type="project" value="UniProtKB-SubCell"/>
</dbReference>
<evidence type="ECO:0000256" key="13">
    <source>
        <dbReference type="NCBIfam" id="TIGR00445"/>
    </source>
</evidence>
<protein>
    <recommendedName>
        <fullName evidence="12 13">Phospho-N-acetylmuramoyl-pentapeptide-transferase</fullName>
        <ecNumber evidence="12 13">2.7.8.13</ecNumber>
    </recommendedName>
    <alternativeName>
        <fullName evidence="12">UDP-MurNAc-pentapeptide phosphotransferase</fullName>
    </alternativeName>
</protein>
<evidence type="ECO:0000256" key="8">
    <source>
        <dbReference type="ARBA" id="ARBA00022989"/>
    </source>
</evidence>
<feature type="transmembrane region" description="Helical" evidence="12">
    <location>
        <begin position="235"/>
        <end position="252"/>
    </location>
</feature>
<dbReference type="Proteomes" id="UP000886289">
    <property type="component" value="Unassembled WGS sequence"/>
</dbReference>
<feature type="transmembrane region" description="Helical" evidence="12">
    <location>
        <begin position="170"/>
        <end position="189"/>
    </location>
</feature>
<keyword evidence="6 12" id="KW-0133">Cell shape</keyword>
<dbReference type="GO" id="GO:0071555">
    <property type="term" value="P:cell wall organization"/>
    <property type="evidence" value="ECO:0007669"/>
    <property type="project" value="UniProtKB-KW"/>
</dbReference>
<keyword evidence="3 12" id="KW-0132">Cell division</keyword>
<dbReference type="InterPro" id="IPR018480">
    <property type="entry name" value="PNAcMuramoyl-5peptid_Trfase_CS"/>
</dbReference>
<evidence type="ECO:0000256" key="2">
    <source>
        <dbReference type="ARBA" id="ARBA00005583"/>
    </source>
</evidence>